<feature type="domain" description="Heterokaryon incompatibility" evidence="1">
    <location>
        <begin position="149"/>
        <end position="302"/>
    </location>
</feature>
<dbReference type="Pfam" id="PF06985">
    <property type="entry name" value="HET"/>
    <property type="match status" value="1"/>
</dbReference>
<protein>
    <recommendedName>
        <fullName evidence="1">Heterokaryon incompatibility domain-containing protein</fullName>
    </recommendedName>
</protein>
<name>A0A8H6MI20_9PEZI</name>
<sequence length="471" mass="52922">MAKDVRRWHGTDCVQPDVCVGNDLVPFCQACGISAFAVLQTLTTGESSSVPQVPADEAPGQHNLFWPPSVRYTTADHVTQSSHENKNTESRTESIDGEVVCSAADSIYTEHLSSGQIHLVVLAPSPRDQKGYPIYVSLELHDDIRCPEYDAVSYTWGGEDNDYTRSSPVFVGDYWDILAQPKNCVSMLKYLRPKRGLRTIWIDAVCINQNDSRERTVQVGKMENIYARCSQVWLWLGDDIVCEDLQAPPERHWLHEISSKDIQPRYPTTASCETSADEPTMLVTISMLLKRRYFSRVWVIQELAVAPRVVIPIGDVLLLADHVTQQKLQALTTEDGGWKWDETQAPWLYSMALGPLDRSELHEVLRFTSNSKATDIRDKLFGVLGLATSTWNTAGQRVPMWPEYSISKLHMAIGLVAQLMLNSGQTSLFYASRGLADPLGYQGGQDRTFVLQDHGNNRDFLRNGRTMVQIT</sequence>
<dbReference type="EMBL" id="WIGM01002100">
    <property type="protein sequence ID" value="KAF6783887.1"/>
    <property type="molecule type" value="Genomic_DNA"/>
</dbReference>
<comment type="caution">
    <text evidence="2">The sequence shown here is derived from an EMBL/GenBank/DDBJ whole genome shotgun (WGS) entry which is preliminary data.</text>
</comment>
<evidence type="ECO:0000313" key="3">
    <source>
        <dbReference type="Proteomes" id="UP000639643"/>
    </source>
</evidence>
<organism evidence="2 3">
    <name type="scientific">Colletotrichum musicola</name>
    <dbReference type="NCBI Taxonomy" id="2175873"/>
    <lineage>
        <taxon>Eukaryota</taxon>
        <taxon>Fungi</taxon>
        <taxon>Dikarya</taxon>
        <taxon>Ascomycota</taxon>
        <taxon>Pezizomycotina</taxon>
        <taxon>Sordariomycetes</taxon>
        <taxon>Hypocreomycetidae</taxon>
        <taxon>Glomerellales</taxon>
        <taxon>Glomerellaceae</taxon>
        <taxon>Colletotrichum</taxon>
        <taxon>Colletotrichum orchidearum species complex</taxon>
    </lineage>
</organism>
<evidence type="ECO:0000259" key="1">
    <source>
        <dbReference type="Pfam" id="PF06985"/>
    </source>
</evidence>
<dbReference type="PANTHER" id="PTHR24148:SF81">
    <property type="entry name" value="HETEROKARYON INCOMPATIBILITY DOMAIN-CONTAINING PROTEIN"/>
    <property type="match status" value="1"/>
</dbReference>
<dbReference type="InterPro" id="IPR052895">
    <property type="entry name" value="HetReg/Transcr_Mod"/>
</dbReference>
<dbReference type="AlphaFoldDB" id="A0A8H6MI20"/>
<accession>A0A8H6MI20</accession>
<evidence type="ECO:0000313" key="2">
    <source>
        <dbReference type="EMBL" id="KAF6783887.1"/>
    </source>
</evidence>
<dbReference type="Proteomes" id="UP000639643">
    <property type="component" value="Unassembled WGS sequence"/>
</dbReference>
<dbReference type="PANTHER" id="PTHR24148">
    <property type="entry name" value="ANKYRIN REPEAT DOMAIN-CONTAINING PROTEIN 39 HOMOLOG-RELATED"/>
    <property type="match status" value="1"/>
</dbReference>
<reference evidence="2" key="1">
    <citation type="journal article" date="2020" name="Phytopathology">
        <title>Genome Sequence Resources of Colletotrichum truncatum, C. plurivorum, C. musicola, and C. sojae: Four Species Pathogenic to Soybean (Glycine max).</title>
        <authorList>
            <person name="Rogerio F."/>
            <person name="Boufleur T.R."/>
            <person name="Ciampi-Guillardi M."/>
            <person name="Sukno S.A."/>
            <person name="Thon M.R."/>
            <person name="Massola Junior N.S."/>
            <person name="Baroncelli R."/>
        </authorList>
    </citation>
    <scope>NUCLEOTIDE SEQUENCE</scope>
    <source>
        <strain evidence="2">LFN0074</strain>
    </source>
</reference>
<keyword evidence="3" id="KW-1185">Reference proteome</keyword>
<gene>
    <name evidence="2" type="ORF">CMUS01_16648</name>
</gene>
<proteinExistence type="predicted"/>
<dbReference type="InterPro" id="IPR010730">
    <property type="entry name" value="HET"/>
</dbReference>
<dbReference type="OrthoDB" id="2157530at2759"/>